<evidence type="ECO:0000256" key="1">
    <source>
        <dbReference type="SAM" id="MobiDB-lite"/>
    </source>
</evidence>
<accession>A0A9P6AUG7</accession>
<feature type="compositionally biased region" description="Basic and acidic residues" evidence="1">
    <location>
        <begin position="72"/>
        <end position="82"/>
    </location>
</feature>
<dbReference type="AlphaFoldDB" id="A0A9P6AUG7"/>
<sequence>MPPGGGKPTNRKKTTVLGVKGLKPPSTPAAAFTEVEWEGVREAADAPVSLPWDNPREVTMEDPDETNVQRSNRLDQEDTDRRRSQRNLRSTEDEIRRANQEEAEREHQARLLSDQAKSPPHRATRERPQRMTI</sequence>
<dbReference type="EMBL" id="MU128990">
    <property type="protein sequence ID" value="KAF9512188.1"/>
    <property type="molecule type" value="Genomic_DNA"/>
</dbReference>
<protein>
    <submittedName>
        <fullName evidence="2">Uncharacterized protein</fullName>
    </submittedName>
</protein>
<name>A0A9P6AUG7_9AGAM</name>
<feature type="region of interest" description="Disordered" evidence="1">
    <location>
        <begin position="1"/>
        <end position="29"/>
    </location>
</feature>
<feature type="compositionally biased region" description="Basic and acidic residues" evidence="1">
    <location>
        <begin position="123"/>
        <end position="133"/>
    </location>
</feature>
<feature type="region of interest" description="Disordered" evidence="1">
    <location>
        <begin position="45"/>
        <end position="133"/>
    </location>
</feature>
<reference evidence="2" key="1">
    <citation type="journal article" date="2020" name="Nat. Commun.">
        <title>Large-scale genome sequencing of mycorrhizal fungi provides insights into the early evolution of symbiotic traits.</title>
        <authorList>
            <person name="Miyauchi S."/>
            <person name="Kiss E."/>
            <person name="Kuo A."/>
            <person name="Drula E."/>
            <person name="Kohler A."/>
            <person name="Sanchez-Garcia M."/>
            <person name="Morin E."/>
            <person name="Andreopoulos B."/>
            <person name="Barry K.W."/>
            <person name="Bonito G."/>
            <person name="Buee M."/>
            <person name="Carver A."/>
            <person name="Chen C."/>
            <person name="Cichocki N."/>
            <person name="Clum A."/>
            <person name="Culley D."/>
            <person name="Crous P.W."/>
            <person name="Fauchery L."/>
            <person name="Girlanda M."/>
            <person name="Hayes R.D."/>
            <person name="Keri Z."/>
            <person name="LaButti K."/>
            <person name="Lipzen A."/>
            <person name="Lombard V."/>
            <person name="Magnuson J."/>
            <person name="Maillard F."/>
            <person name="Murat C."/>
            <person name="Nolan M."/>
            <person name="Ohm R.A."/>
            <person name="Pangilinan J."/>
            <person name="Pereira M.F."/>
            <person name="Perotto S."/>
            <person name="Peter M."/>
            <person name="Pfister S."/>
            <person name="Riley R."/>
            <person name="Sitrit Y."/>
            <person name="Stielow J.B."/>
            <person name="Szollosi G."/>
            <person name="Zifcakova L."/>
            <person name="Stursova M."/>
            <person name="Spatafora J.W."/>
            <person name="Tedersoo L."/>
            <person name="Vaario L.M."/>
            <person name="Yamada A."/>
            <person name="Yan M."/>
            <person name="Wang P."/>
            <person name="Xu J."/>
            <person name="Bruns T."/>
            <person name="Baldrian P."/>
            <person name="Vilgalys R."/>
            <person name="Dunand C."/>
            <person name="Henrissat B."/>
            <person name="Grigoriev I.V."/>
            <person name="Hibbett D."/>
            <person name="Nagy L.G."/>
            <person name="Martin F.M."/>
        </authorList>
    </citation>
    <scope>NUCLEOTIDE SEQUENCE</scope>
    <source>
        <strain evidence="2">UP504</strain>
    </source>
</reference>
<comment type="caution">
    <text evidence="2">The sequence shown here is derived from an EMBL/GenBank/DDBJ whole genome shotgun (WGS) entry which is preliminary data.</text>
</comment>
<evidence type="ECO:0000313" key="2">
    <source>
        <dbReference type="EMBL" id="KAF9512188.1"/>
    </source>
</evidence>
<evidence type="ECO:0000313" key="3">
    <source>
        <dbReference type="Proteomes" id="UP000886523"/>
    </source>
</evidence>
<feature type="compositionally biased region" description="Basic and acidic residues" evidence="1">
    <location>
        <begin position="89"/>
        <end position="109"/>
    </location>
</feature>
<organism evidence="2 3">
    <name type="scientific">Hydnum rufescens UP504</name>
    <dbReference type="NCBI Taxonomy" id="1448309"/>
    <lineage>
        <taxon>Eukaryota</taxon>
        <taxon>Fungi</taxon>
        <taxon>Dikarya</taxon>
        <taxon>Basidiomycota</taxon>
        <taxon>Agaricomycotina</taxon>
        <taxon>Agaricomycetes</taxon>
        <taxon>Cantharellales</taxon>
        <taxon>Hydnaceae</taxon>
        <taxon>Hydnum</taxon>
    </lineage>
</organism>
<dbReference type="Proteomes" id="UP000886523">
    <property type="component" value="Unassembled WGS sequence"/>
</dbReference>
<gene>
    <name evidence="2" type="ORF">BS47DRAFT_1101264</name>
</gene>
<proteinExistence type="predicted"/>
<keyword evidence="3" id="KW-1185">Reference proteome</keyword>